<evidence type="ECO:0000259" key="1">
    <source>
        <dbReference type="Pfam" id="PF01593"/>
    </source>
</evidence>
<proteinExistence type="predicted"/>
<dbReference type="EMBL" id="RBNJ01018549">
    <property type="protein sequence ID" value="RUS23798.1"/>
    <property type="molecule type" value="Genomic_DNA"/>
</dbReference>
<gene>
    <name evidence="2" type="ORF">BC938DRAFT_474610</name>
</gene>
<dbReference type="Gene3D" id="1.10.10.1620">
    <property type="match status" value="1"/>
</dbReference>
<dbReference type="Pfam" id="PF01593">
    <property type="entry name" value="Amino_oxidase"/>
    <property type="match status" value="1"/>
</dbReference>
<accession>A0A433Q218</accession>
<dbReference type="SUPFAM" id="SSF54373">
    <property type="entry name" value="FAD-linked reductases, C-terminal domain"/>
    <property type="match status" value="1"/>
</dbReference>
<protein>
    <submittedName>
        <fullName evidence="2">Flavin-containing amine oxidoreductase-domain containing protein</fullName>
    </submittedName>
</protein>
<dbReference type="PANTHER" id="PTHR10742:SF342">
    <property type="entry name" value="AMINE OXIDASE"/>
    <property type="match status" value="1"/>
</dbReference>
<dbReference type="AlphaFoldDB" id="A0A433Q218"/>
<feature type="non-terminal residue" evidence="2">
    <location>
        <position position="1"/>
    </location>
</feature>
<feature type="non-terminal residue" evidence="2">
    <location>
        <position position="359"/>
    </location>
</feature>
<comment type="caution">
    <text evidence="2">The sequence shown here is derived from an EMBL/GenBank/DDBJ whole genome shotgun (WGS) entry which is preliminary data.</text>
</comment>
<organism evidence="2 3">
    <name type="scientific">Jimgerdemannia flammicorona</name>
    <dbReference type="NCBI Taxonomy" id="994334"/>
    <lineage>
        <taxon>Eukaryota</taxon>
        <taxon>Fungi</taxon>
        <taxon>Fungi incertae sedis</taxon>
        <taxon>Mucoromycota</taxon>
        <taxon>Mucoromycotina</taxon>
        <taxon>Endogonomycetes</taxon>
        <taxon>Endogonales</taxon>
        <taxon>Endogonaceae</taxon>
        <taxon>Jimgerdemannia</taxon>
    </lineage>
</organism>
<keyword evidence="3" id="KW-1185">Reference proteome</keyword>
<dbReference type="GO" id="GO:0009063">
    <property type="term" value="P:amino acid catabolic process"/>
    <property type="evidence" value="ECO:0007669"/>
    <property type="project" value="TreeGrafter"/>
</dbReference>
<dbReference type="Gene3D" id="3.90.660.10">
    <property type="match status" value="1"/>
</dbReference>
<dbReference type="PANTHER" id="PTHR10742">
    <property type="entry name" value="FLAVIN MONOAMINE OXIDASE"/>
    <property type="match status" value="1"/>
</dbReference>
<evidence type="ECO:0000313" key="2">
    <source>
        <dbReference type="EMBL" id="RUS23798.1"/>
    </source>
</evidence>
<dbReference type="InterPro" id="IPR036188">
    <property type="entry name" value="FAD/NAD-bd_sf"/>
</dbReference>
<name>A0A433Q218_9FUNG</name>
<dbReference type="Proteomes" id="UP000274822">
    <property type="component" value="Unassembled WGS sequence"/>
</dbReference>
<evidence type="ECO:0000313" key="3">
    <source>
        <dbReference type="Proteomes" id="UP000274822"/>
    </source>
</evidence>
<dbReference type="InterPro" id="IPR050281">
    <property type="entry name" value="Flavin_monoamine_oxidase"/>
</dbReference>
<dbReference type="SUPFAM" id="SSF51905">
    <property type="entry name" value="FAD/NAD(P)-binding domain"/>
    <property type="match status" value="1"/>
</dbReference>
<sequence length="359" mass="41367">SATGLFRLAFTEAILDYFTFEASKWKTISGGLSRFPQAFLPHLEGDIKFNSSVQALEEIEGKVKVTYVDVINDRMFPALTSENTKEDIFNHVIVTCPLGVVRRWRLPKFNYLKTTAIRTLNYNNSAKIFLQFKRRFWEDIDIKGGVSSADLKIRTVVYPSYGLESNDKSVLLASYTWANDAARWGENTDEDVVELALRDLETLHGRNVVRDNFIGNNAVHYWSTDPISGGGAFALFEPGQFTSWLPALVIPDHNIHFAGEHTDVHHAWIVGALNSAIYSFKNIMYKEGMEEELLSLTRIVWRILRNSLVRIRYVPRNKNCKIYKREKNLRVLEQGLTKFYWFQLDHRRRGVATIYTLCV</sequence>
<dbReference type="GO" id="GO:0001716">
    <property type="term" value="F:L-amino-acid oxidase activity"/>
    <property type="evidence" value="ECO:0007669"/>
    <property type="project" value="TreeGrafter"/>
</dbReference>
<dbReference type="InterPro" id="IPR002937">
    <property type="entry name" value="Amino_oxidase"/>
</dbReference>
<feature type="domain" description="Amine oxidase" evidence="1">
    <location>
        <begin position="13"/>
        <end position="277"/>
    </location>
</feature>
<reference evidence="2 3" key="1">
    <citation type="journal article" date="2018" name="New Phytol.">
        <title>Phylogenomics of Endogonaceae and evolution of mycorrhizas within Mucoromycota.</title>
        <authorList>
            <person name="Chang Y."/>
            <person name="Desiro A."/>
            <person name="Na H."/>
            <person name="Sandor L."/>
            <person name="Lipzen A."/>
            <person name="Clum A."/>
            <person name="Barry K."/>
            <person name="Grigoriev I.V."/>
            <person name="Martin F.M."/>
            <person name="Stajich J.E."/>
            <person name="Smith M.E."/>
            <person name="Bonito G."/>
            <person name="Spatafora J.W."/>
        </authorList>
    </citation>
    <scope>NUCLEOTIDE SEQUENCE [LARGE SCALE GENOMIC DNA]</scope>
    <source>
        <strain evidence="2 3">AD002</strain>
    </source>
</reference>